<name>A0A1I7TY77_9PELO</name>
<proteinExistence type="predicted"/>
<dbReference type="InterPro" id="IPR000494">
    <property type="entry name" value="Rcpt_L-dom"/>
</dbReference>
<feature type="domain" description="Receptor L-domain" evidence="1">
    <location>
        <begin position="22"/>
        <end position="77"/>
    </location>
</feature>
<dbReference type="AlphaFoldDB" id="A0A1I7TY77"/>
<reference evidence="3" key="1">
    <citation type="submission" date="2016-11" db="UniProtKB">
        <authorList>
            <consortium name="WormBaseParasite"/>
        </authorList>
    </citation>
    <scope>IDENTIFICATION</scope>
</reference>
<evidence type="ECO:0000259" key="1">
    <source>
        <dbReference type="Pfam" id="PF01030"/>
    </source>
</evidence>
<dbReference type="Gene3D" id="3.80.20.20">
    <property type="entry name" value="Receptor L-domain"/>
    <property type="match status" value="1"/>
</dbReference>
<sequence>MGCLGCQGGEEMLSSSIQDYSDCSIMYNGLNLINVTSTESLSALSNLHDIRGSFNIQNSNFQNLSFLSKLESMRFRSESLVFNLQNNL</sequence>
<evidence type="ECO:0000313" key="3">
    <source>
        <dbReference type="WBParaSite" id="Csp11.Scaffold629.g12985.t1"/>
    </source>
</evidence>
<dbReference type="Pfam" id="PF01030">
    <property type="entry name" value="Recep_L_domain"/>
    <property type="match status" value="1"/>
</dbReference>
<dbReference type="Proteomes" id="UP000095282">
    <property type="component" value="Unplaced"/>
</dbReference>
<accession>A0A1I7TY77</accession>
<organism evidence="2 3">
    <name type="scientific">Caenorhabditis tropicalis</name>
    <dbReference type="NCBI Taxonomy" id="1561998"/>
    <lineage>
        <taxon>Eukaryota</taxon>
        <taxon>Metazoa</taxon>
        <taxon>Ecdysozoa</taxon>
        <taxon>Nematoda</taxon>
        <taxon>Chromadorea</taxon>
        <taxon>Rhabditida</taxon>
        <taxon>Rhabditina</taxon>
        <taxon>Rhabditomorpha</taxon>
        <taxon>Rhabditoidea</taxon>
        <taxon>Rhabditidae</taxon>
        <taxon>Peloderinae</taxon>
        <taxon>Caenorhabditis</taxon>
    </lineage>
</organism>
<keyword evidence="2" id="KW-1185">Reference proteome</keyword>
<dbReference type="WBParaSite" id="Csp11.Scaffold629.g12985.t1">
    <property type="protein sequence ID" value="Csp11.Scaffold629.g12985.t1"/>
    <property type="gene ID" value="Csp11.Scaffold629.g12985"/>
</dbReference>
<evidence type="ECO:0000313" key="2">
    <source>
        <dbReference type="Proteomes" id="UP000095282"/>
    </source>
</evidence>
<protein>
    <submittedName>
        <fullName evidence="3">Recep_L_domain domain-containing protein</fullName>
    </submittedName>
</protein>
<dbReference type="SUPFAM" id="SSF52058">
    <property type="entry name" value="L domain-like"/>
    <property type="match status" value="1"/>
</dbReference>
<dbReference type="InterPro" id="IPR036941">
    <property type="entry name" value="Rcpt_L-dom_sf"/>
</dbReference>